<dbReference type="SMART" id="SM00091">
    <property type="entry name" value="PAS"/>
    <property type="match status" value="1"/>
</dbReference>
<dbReference type="InterPro" id="IPR003018">
    <property type="entry name" value="GAF"/>
</dbReference>
<dbReference type="PANTHER" id="PTHR34236">
    <property type="entry name" value="DIMETHYL SULFOXIDE REDUCTASE TRANSCRIPTIONAL ACTIVATOR"/>
    <property type="match status" value="1"/>
</dbReference>
<feature type="compositionally biased region" description="Acidic residues" evidence="3">
    <location>
        <begin position="1"/>
        <end position="10"/>
    </location>
</feature>
<dbReference type="SUPFAM" id="SSF55785">
    <property type="entry name" value="PYP-like sensor domain (PAS domain)"/>
    <property type="match status" value="1"/>
</dbReference>
<protein>
    <submittedName>
        <fullName evidence="6">PAS domain S-box</fullName>
    </submittedName>
</protein>
<dbReference type="Pfam" id="PF04967">
    <property type="entry name" value="HTH_10"/>
    <property type="match status" value="1"/>
</dbReference>
<accession>L0IGN9</accession>
<dbReference type="AlphaFoldDB" id="L0IGN9"/>
<gene>
    <name evidence="6" type="ordered locus">Halru_2571</name>
</gene>
<evidence type="ECO:0000256" key="1">
    <source>
        <dbReference type="ARBA" id="ARBA00023015"/>
    </source>
</evidence>
<sequence length="636" mass="68217">MTGEDSDTADAADGILKPVTVYDSHMSSPAGEENGDTDVRAVFSSAGTGEPLSTGEVADAVGRDPTVVADQLAALAEAGVLDSKSIDDGERLWWERSTDDRGPFEATGSLARRVIEVVGEPVFEIDGDGTLVAVNDAFTALLGYDRADIQGRALSSIGPGNVTTQLDARLRATEDETTTTDLSLEFELERVDGTTVPVTTAFGAWTDDAGALLGAVGIVRDDRDRNAREATLARQQERLAILNDLHDIVSDVTAAALEGSTRDEIEEAVCTKLVQSDAYASACIAEVDPTGSELQPRVERGFDGYADEVTISTDPESPLGQGPAARAVRTREVQACPNVQADPTFEPWREVAAEHGFSGCVAIPILHESTLYGLLCLYTDRTDAFDEDERAVIGQLGETVGHAISAAERKRAMMSDDIIEIGLQCRDFFETLGLSYSPTGTAQFHQTIPVGDGSYVLYGTASDGGLAAVETLVDTDETPQYESCEVISTDGDETSFEVSLTDAPIPSVVAANGGYVDDVRLVDGDLFTRVHLPPGADVSRLIAGLRDNYPGIEPVTRRQKTKRRPTEDYVSSVLESTLTERQLAALKAGYYAGFFEWPRDSSGEDVAETLDISPATFHQHVRTAERKILDEFLDGR</sequence>
<evidence type="ECO:0000259" key="4">
    <source>
        <dbReference type="PROSITE" id="PS50112"/>
    </source>
</evidence>
<evidence type="ECO:0000256" key="2">
    <source>
        <dbReference type="ARBA" id="ARBA00023163"/>
    </source>
</evidence>
<dbReference type="InterPro" id="IPR031803">
    <property type="entry name" value="BAT_GAF/HTH-assoc"/>
</dbReference>
<dbReference type="Gene3D" id="3.30.450.20">
    <property type="entry name" value="PAS domain"/>
    <property type="match status" value="1"/>
</dbReference>
<name>L0IGN9_HALRX</name>
<dbReference type="PROSITE" id="PS50113">
    <property type="entry name" value="PAC"/>
    <property type="match status" value="1"/>
</dbReference>
<dbReference type="NCBIfam" id="TIGR00229">
    <property type="entry name" value="sensory_box"/>
    <property type="match status" value="1"/>
</dbReference>
<dbReference type="PROSITE" id="PS50112">
    <property type="entry name" value="PAS"/>
    <property type="match status" value="1"/>
</dbReference>
<dbReference type="Gene3D" id="3.30.450.40">
    <property type="match status" value="1"/>
</dbReference>
<dbReference type="Pfam" id="PF15915">
    <property type="entry name" value="BAT"/>
    <property type="match status" value="1"/>
</dbReference>
<reference evidence="6" key="1">
    <citation type="submission" date="2011-09" db="EMBL/GenBank/DDBJ databases">
        <title>Complete sequence of Halovivax ruber XH-70.</title>
        <authorList>
            <consortium name="US DOE Joint Genome Institute"/>
            <person name="Lucas S."/>
            <person name="Han J."/>
            <person name="Lapidus A."/>
            <person name="Cheng J.-F."/>
            <person name="Goodwin L."/>
            <person name="Pitluck S."/>
            <person name="Peters L."/>
            <person name="Mikhailova N."/>
            <person name="Davenport K."/>
            <person name="Detter J.C."/>
            <person name="Han C."/>
            <person name="Tapia R."/>
            <person name="Land M."/>
            <person name="Hauser L."/>
            <person name="Kyrpides N."/>
            <person name="Ivanova N."/>
            <person name="Pagani I."/>
            <person name="Sproer C."/>
            <person name="Anderson I."/>
            <person name="Woyke T."/>
        </authorList>
    </citation>
    <scope>NUCLEOTIDE SEQUENCE</scope>
    <source>
        <strain evidence="6">XH-70</strain>
    </source>
</reference>
<dbReference type="Pfam" id="PF13185">
    <property type="entry name" value="GAF_2"/>
    <property type="match status" value="1"/>
</dbReference>
<dbReference type="eggNOG" id="arCOG02330">
    <property type="taxonomic scope" value="Archaea"/>
</dbReference>
<dbReference type="EMBL" id="CP003050">
    <property type="protein sequence ID" value="AGB17152.1"/>
    <property type="molecule type" value="Genomic_DNA"/>
</dbReference>
<evidence type="ECO:0000256" key="3">
    <source>
        <dbReference type="SAM" id="MobiDB-lite"/>
    </source>
</evidence>
<evidence type="ECO:0000259" key="5">
    <source>
        <dbReference type="PROSITE" id="PS50113"/>
    </source>
</evidence>
<dbReference type="STRING" id="797302.Halru_2571"/>
<dbReference type="SUPFAM" id="SSF55781">
    <property type="entry name" value="GAF domain-like"/>
    <property type="match status" value="1"/>
</dbReference>
<dbReference type="eggNOG" id="arCOG08095">
    <property type="taxonomic scope" value="Archaea"/>
</dbReference>
<dbReference type="InterPro" id="IPR029016">
    <property type="entry name" value="GAF-like_dom_sf"/>
</dbReference>
<proteinExistence type="predicted"/>
<dbReference type="InterPro" id="IPR000014">
    <property type="entry name" value="PAS"/>
</dbReference>
<dbReference type="KEGG" id="hru:Halru_2571"/>
<keyword evidence="1" id="KW-0805">Transcription regulation</keyword>
<keyword evidence="2" id="KW-0804">Transcription</keyword>
<dbReference type="SMART" id="SM00065">
    <property type="entry name" value="GAF"/>
    <property type="match status" value="1"/>
</dbReference>
<dbReference type="HOGENOM" id="CLU_010057_3_0_2"/>
<dbReference type="Pfam" id="PF13426">
    <property type="entry name" value="PAS_9"/>
    <property type="match status" value="1"/>
</dbReference>
<evidence type="ECO:0000313" key="6">
    <source>
        <dbReference type="EMBL" id="AGB17152.1"/>
    </source>
</evidence>
<dbReference type="CDD" id="cd00130">
    <property type="entry name" value="PAS"/>
    <property type="match status" value="1"/>
</dbReference>
<feature type="domain" description="PAC" evidence="5">
    <location>
        <begin position="182"/>
        <end position="234"/>
    </location>
</feature>
<dbReference type="InterPro" id="IPR000700">
    <property type="entry name" value="PAS-assoc_C"/>
</dbReference>
<dbReference type="eggNOG" id="arCOG02276">
    <property type="taxonomic scope" value="Archaea"/>
</dbReference>
<dbReference type="InterPro" id="IPR007050">
    <property type="entry name" value="HTH_bacterioopsin"/>
</dbReference>
<feature type="region of interest" description="Disordered" evidence="3">
    <location>
        <begin position="1"/>
        <end position="37"/>
    </location>
</feature>
<organism evidence="6 7">
    <name type="scientific">Halovivax ruber (strain DSM 18193 / JCM 13892 / XH-70)</name>
    <dbReference type="NCBI Taxonomy" id="797302"/>
    <lineage>
        <taxon>Archaea</taxon>
        <taxon>Methanobacteriati</taxon>
        <taxon>Methanobacteriota</taxon>
        <taxon>Stenosarchaea group</taxon>
        <taxon>Halobacteria</taxon>
        <taxon>Halobacteriales</taxon>
        <taxon>Natrialbaceae</taxon>
        <taxon>Halovivax</taxon>
    </lineage>
</organism>
<dbReference type="Proteomes" id="UP000010846">
    <property type="component" value="Chromosome"/>
</dbReference>
<dbReference type="OrthoDB" id="205707at2157"/>
<dbReference type="InterPro" id="IPR035965">
    <property type="entry name" value="PAS-like_dom_sf"/>
</dbReference>
<feature type="domain" description="PAS" evidence="4">
    <location>
        <begin position="107"/>
        <end position="176"/>
    </location>
</feature>
<keyword evidence="7" id="KW-1185">Reference proteome</keyword>
<evidence type="ECO:0000313" key="7">
    <source>
        <dbReference type="Proteomes" id="UP000010846"/>
    </source>
</evidence>
<dbReference type="PANTHER" id="PTHR34236:SF1">
    <property type="entry name" value="DIMETHYL SULFOXIDE REDUCTASE TRANSCRIPTIONAL ACTIVATOR"/>
    <property type="match status" value="1"/>
</dbReference>